<feature type="transmembrane region" description="Helical" evidence="1">
    <location>
        <begin position="88"/>
        <end position="109"/>
    </location>
</feature>
<gene>
    <name evidence="2" type="ORF">H8711_08310</name>
</gene>
<keyword evidence="1" id="KW-0472">Membrane</keyword>
<accession>A0A926I501</accession>
<feature type="transmembrane region" description="Helical" evidence="1">
    <location>
        <begin position="193"/>
        <end position="211"/>
    </location>
</feature>
<feature type="transmembrane region" description="Helical" evidence="1">
    <location>
        <begin position="121"/>
        <end position="147"/>
    </location>
</feature>
<sequence length="225" mass="23959">MNLWSGGRADAPLPDAADRLPLFLRLCVRHFGELVKLNLLFLLCCLPVVTIGPACAGLARVTTLMAREQPFFVLHDFKRAFCKNWKQALSAGLLFAVLGAGLWAGLSVYRAAARQIPAFWAAWLLMACAGAVLGLAAVSLFALLVSVDLPLRAVCKDALLLGLLNLRRTLPACALVLLAGAACIQLLPLSAPVLLLFFFSAAALACSCAAWPSIARHVVRPDIGT</sequence>
<keyword evidence="1" id="KW-0812">Transmembrane</keyword>
<feature type="transmembrane region" description="Helical" evidence="1">
    <location>
        <begin position="168"/>
        <end position="187"/>
    </location>
</feature>
<dbReference type="RefSeq" id="WP_249283012.1">
    <property type="nucleotide sequence ID" value="NZ_JACRST010000011.1"/>
</dbReference>
<keyword evidence="3" id="KW-1185">Reference proteome</keyword>
<dbReference type="Pfam" id="PF04854">
    <property type="entry name" value="DUF624"/>
    <property type="match status" value="1"/>
</dbReference>
<proteinExistence type="predicted"/>
<protein>
    <submittedName>
        <fullName evidence="2">YesL family protein</fullName>
    </submittedName>
</protein>
<evidence type="ECO:0000313" key="3">
    <source>
        <dbReference type="Proteomes" id="UP000653127"/>
    </source>
</evidence>
<reference evidence="2" key="1">
    <citation type="submission" date="2020-08" db="EMBL/GenBank/DDBJ databases">
        <title>Genome public.</title>
        <authorList>
            <person name="Liu C."/>
            <person name="Sun Q."/>
        </authorList>
    </citation>
    <scope>NUCLEOTIDE SEQUENCE</scope>
    <source>
        <strain evidence="2">NSJ-31</strain>
    </source>
</reference>
<dbReference type="Proteomes" id="UP000653127">
    <property type="component" value="Unassembled WGS sequence"/>
</dbReference>
<organism evidence="2 3">
    <name type="scientific">Ligaoa zhengdingensis</name>
    <dbReference type="NCBI Taxonomy" id="2763658"/>
    <lineage>
        <taxon>Bacteria</taxon>
        <taxon>Bacillati</taxon>
        <taxon>Bacillota</taxon>
        <taxon>Clostridia</taxon>
        <taxon>Eubacteriales</taxon>
        <taxon>Oscillospiraceae</taxon>
        <taxon>Ligaoa</taxon>
    </lineage>
</organism>
<comment type="caution">
    <text evidence="2">The sequence shown here is derived from an EMBL/GenBank/DDBJ whole genome shotgun (WGS) entry which is preliminary data.</text>
</comment>
<feature type="transmembrane region" description="Helical" evidence="1">
    <location>
        <begin position="39"/>
        <end position="59"/>
    </location>
</feature>
<dbReference type="InterPro" id="IPR006938">
    <property type="entry name" value="DUF624"/>
</dbReference>
<evidence type="ECO:0000256" key="1">
    <source>
        <dbReference type="SAM" id="Phobius"/>
    </source>
</evidence>
<dbReference type="EMBL" id="JACRST010000011">
    <property type="protein sequence ID" value="MBC8546935.1"/>
    <property type="molecule type" value="Genomic_DNA"/>
</dbReference>
<evidence type="ECO:0000313" key="2">
    <source>
        <dbReference type="EMBL" id="MBC8546935.1"/>
    </source>
</evidence>
<keyword evidence="1" id="KW-1133">Transmembrane helix</keyword>
<name>A0A926I501_9FIRM</name>
<dbReference type="AlphaFoldDB" id="A0A926I501"/>